<feature type="compositionally biased region" description="Basic residues" evidence="1">
    <location>
        <begin position="96"/>
        <end position="106"/>
    </location>
</feature>
<sequence length="574" mass="60879">MKTARRAATGTEGWTTLPPGGPTVSARGAPRSGVSGFGETRPSRARQPEPAVRRARLVPAGGGQNREPVWGPARSQSASRTRRWAAPGRVPDFRPPRLHPFPRARRVLVSSPAGTEPRPHPGLQVRGTGDLSTLKELTEPSSVAMETSCKDLGLLLRTSVRGRDQDLKTDSADGSRTEGKAPAMAAKRGKPGVPQGRPRGAAGVPRGQPGGAPARPVEPAQAEVAHQPGGAHRRREEDAAVPARVARRHGQARHRLAAGGQGQGGRGRGPAPLSRNLSKSEHSLFQGKPRPFSPLAAPRAGQAEPHPARALRRGQAPQQGARRRQGQGGEGDKPFLKVDPELVVTVLGDLEQLLFSQMLDPESQRKRTVQNVLDLRQNLEDTMSSLRGAQLSHSCMETGVCYDSDETNARSVSSTSNRSSPLSWRYGQSSPRLQAGDAPSSTGGGYHGGQGPAQYASRTMPARNPSRLGHASRGQLIEGPDADDPDLKSGYLSDSDLVSKSLNEDDDLGNGWDESSSISSGLSDGSDNLSSEDFNASSSLNSLPTTPVGSRRNSSVVVSDGRVYYGCSCSRQQR</sequence>
<feature type="compositionally biased region" description="Polar residues" evidence="1">
    <location>
        <begin position="534"/>
        <end position="547"/>
    </location>
</feature>
<dbReference type="EMBL" id="JAFIRN010000014">
    <property type="protein sequence ID" value="KAG5835384.1"/>
    <property type="molecule type" value="Genomic_DNA"/>
</dbReference>
<name>A0A9D3LR24_ANGAN</name>
<accession>A0A9D3LR24</accession>
<dbReference type="GO" id="GO:0043194">
    <property type="term" value="C:axon initial segment"/>
    <property type="evidence" value="ECO:0007669"/>
    <property type="project" value="TreeGrafter"/>
</dbReference>
<feature type="compositionally biased region" description="Low complexity" evidence="1">
    <location>
        <begin position="509"/>
        <end position="533"/>
    </location>
</feature>
<dbReference type="GO" id="GO:0015630">
    <property type="term" value="C:microtubule cytoskeleton"/>
    <property type="evidence" value="ECO:0007669"/>
    <property type="project" value="TreeGrafter"/>
</dbReference>
<keyword evidence="3" id="KW-1185">Reference proteome</keyword>
<organism evidence="2 3">
    <name type="scientific">Anguilla anguilla</name>
    <name type="common">European freshwater eel</name>
    <name type="synonym">Muraena anguilla</name>
    <dbReference type="NCBI Taxonomy" id="7936"/>
    <lineage>
        <taxon>Eukaryota</taxon>
        <taxon>Metazoa</taxon>
        <taxon>Chordata</taxon>
        <taxon>Craniata</taxon>
        <taxon>Vertebrata</taxon>
        <taxon>Euteleostomi</taxon>
        <taxon>Actinopterygii</taxon>
        <taxon>Neopterygii</taxon>
        <taxon>Teleostei</taxon>
        <taxon>Anguilliformes</taxon>
        <taxon>Anguillidae</taxon>
        <taxon>Anguilla</taxon>
    </lineage>
</organism>
<evidence type="ECO:0000313" key="2">
    <source>
        <dbReference type="EMBL" id="KAG5835384.1"/>
    </source>
</evidence>
<dbReference type="PANTHER" id="PTHR12784:SF3">
    <property type="entry name" value="NEURON NAVIGATOR 1"/>
    <property type="match status" value="1"/>
</dbReference>
<dbReference type="AlphaFoldDB" id="A0A9D3LR24"/>
<dbReference type="Proteomes" id="UP001044222">
    <property type="component" value="Chromosome 14"/>
</dbReference>
<feature type="compositionally biased region" description="Low complexity" evidence="1">
    <location>
        <begin position="410"/>
        <end position="425"/>
    </location>
</feature>
<dbReference type="GO" id="GO:0001578">
    <property type="term" value="P:microtubule bundle formation"/>
    <property type="evidence" value="ECO:0007669"/>
    <property type="project" value="TreeGrafter"/>
</dbReference>
<feature type="compositionally biased region" description="Gly residues" evidence="1">
    <location>
        <begin position="442"/>
        <end position="451"/>
    </location>
</feature>
<feature type="compositionally biased region" description="Gly residues" evidence="1">
    <location>
        <begin position="259"/>
        <end position="268"/>
    </location>
</feature>
<reference evidence="2" key="1">
    <citation type="submission" date="2021-01" db="EMBL/GenBank/DDBJ databases">
        <title>A chromosome-scale assembly of European eel, Anguilla anguilla.</title>
        <authorList>
            <person name="Henkel C."/>
            <person name="Jong-Raadsen S.A."/>
            <person name="Dufour S."/>
            <person name="Weltzien F.-A."/>
            <person name="Palstra A.P."/>
            <person name="Pelster B."/>
            <person name="Spaink H.P."/>
            <person name="Van Den Thillart G.E."/>
            <person name="Jansen H."/>
            <person name="Zahm M."/>
            <person name="Klopp C."/>
            <person name="Cedric C."/>
            <person name="Louis A."/>
            <person name="Berthelot C."/>
            <person name="Parey E."/>
            <person name="Roest Crollius H."/>
            <person name="Montfort J."/>
            <person name="Robinson-Rechavi M."/>
            <person name="Bucao C."/>
            <person name="Bouchez O."/>
            <person name="Gislard M."/>
            <person name="Lluch J."/>
            <person name="Milhes M."/>
            <person name="Lampietro C."/>
            <person name="Lopez Roques C."/>
            <person name="Donnadieu C."/>
            <person name="Braasch I."/>
            <person name="Desvignes T."/>
            <person name="Postlethwait J."/>
            <person name="Bobe J."/>
            <person name="Guiguen Y."/>
            <person name="Dirks R."/>
        </authorList>
    </citation>
    <scope>NUCLEOTIDE SEQUENCE</scope>
    <source>
        <strain evidence="2">Tag_6206</strain>
        <tissue evidence="2">Liver</tissue>
    </source>
</reference>
<dbReference type="GO" id="GO:0001764">
    <property type="term" value="P:neuron migration"/>
    <property type="evidence" value="ECO:0007669"/>
    <property type="project" value="TreeGrafter"/>
</dbReference>
<dbReference type="InterPro" id="IPR039041">
    <property type="entry name" value="Nav/unc-53"/>
</dbReference>
<comment type="caution">
    <text evidence="2">The sequence shown here is derived from an EMBL/GenBank/DDBJ whole genome shotgun (WGS) entry which is preliminary data.</text>
</comment>
<feature type="compositionally biased region" description="Basic and acidic residues" evidence="1">
    <location>
        <begin position="161"/>
        <end position="179"/>
    </location>
</feature>
<gene>
    <name evidence="2" type="ORF">ANANG_G00243330</name>
</gene>
<proteinExistence type="predicted"/>
<feature type="region of interest" description="Disordered" evidence="1">
    <location>
        <begin position="406"/>
        <end position="555"/>
    </location>
</feature>
<feature type="compositionally biased region" description="Low complexity" evidence="1">
    <location>
        <begin position="194"/>
        <end position="217"/>
    </location>
</feature>
<evidence type="ECO:0000313" key="3">
    <source>
        <dbReference type="Proteomes" id="UP001044222"/>
    </source>
</evidence>
<dbReference type="PANTHER" id="PTHR12784">
    <property type="entry name" value="STEERIN"/>
    <property type="match status" value="1"/>
</dbReference>
<feature type="region of interest" description="Disordered" evidence="1">
    <location>
        <begin position="1"/>
        <end position="336"/>
    </location>
</feature>
<feature type="compositionally biased region" description="Basic residues" evidence="1">
    <location>
        <begin position="245"/>
        <end position="256"/>
    </location>
</feature>
<protein>
    <submittedName>
        <fullName evidence="2">Uncharacterized protein</fullName>
    </submittedName>
</protein>
<evidence type="ECO:0000256" key="1">
    <source>
        <dbReference type="SAM" id="MobiDB-lite"/>
    </source>
</evidence>